<reference evidence="4 5" key="1">
    <citation type="journal article" date="2013" name="PLoS ONE">
        <title>Genomic and secretomic analyses reveal unique features of the lignocellulolytic enzyme system of Penicillium decumbens.</title>
        <authorList>
            <person name="Liu G."/>
            <person name="Zhang L."/>
            <person name="Wei X."/>
            <person name="Zou G."/>
            <person name="Qin Y."/>
            <person name="Ma L."/>
            <person name="Li J."/>
            <person name="Zheng H."/>
            <person name="Wang S."/>
            <person name="Wang C."/>
            <person name="Xun L."/>
            <person name="Zhao G.-P."/>
            <person name="Zhou Z."/>
            <person name="Qu Y."/>
        </authorList>
    </citation>
    <scope>NUCLEOTIDE SEQUENCE [LARGE SCALE GENOMIC DNA]</scope>
    <source>
        <strain evidence="5">114-2 / CGMCC 5302</strain>
    </source>
</reference>
<protein>
    <recommendedName>
        <fullName evidence="3">NmrA-like domain-containing protein</fullName>
    </recommendedName>
</protein>
<proteinExistence type="predicted"/>
<dbReference type="OrthoDB" id="9974981at2759"/>
<dbReference type="InterPro" id="IPR036291">
    <property type="entry name" value="NAD(P)-bd_dom_sf"/>
</dbReference>
<keyword evidence="5" id="KW-1185">Reference proteome</keyword>
<dbReference type="Proteomes" id="UP000019376">
    <property type="component" value="Unassembled WGS sequence"/>
</dbReference>
<evidence type="ECO:0000259" key="3">
    <source>
        <dbReference type="Pfam" id="PF05368"/>
    </source>
</evidence>
<evidence type="ECO:0000313" key="4">
    <source>
        <dbReference type="EMBL" id="EPS32990.1"/>
    </source>
</evidence>
<dbReference type="PhylomeDB" id="S7ZQI8"/>
<dbReference type="InterPro" id="IPR051609">
    <property type="entry name" value="NmrA/Isoflavone_reductase-like"/>
</dbReference>
<dbReference type="Gene3D" id="3.40.50.720">
    <property type="entry name" value="NAD(P)-binding Rossmann-like Domain"/>
    <property type="match status" value="1"/>
</dbReference>
<dbReference type="EMBL" id="KB644414">
    <property type="protein sequence ID" value="EPS32990.1"/>
    <property type="molecule type" value="Genomic_DNA"/>
</dbReference>
<dbReference type="AlphaFoldDB" id="S7ZQI8"/>
<evidence type="ECO:0000256" key="1">
    <source>
        <dbReference type="ARBA" id="ARBA00022857"/>
    </source>
</evidence>
<dbReference type="CDD" id="cd05259">
    <property type="entry name" value="PCBER_SDR_a"/>
    <property type="match status" value="1"/>
</dbReference>
<evidence type="ECO:0000256" key="2">
    <source>
        <dbReference type="ARBA" id="ARBA00023002"/>
    </source>
</evidence>
<dbReference type="Pfam" id="PF05368">
    <property type="entry name" value="NmrA"/>
    <property type="match status" value="1"/>
</dbReference>
<dbReference type="InterPro" id="IPR045312">
    <property type="entry name" value="PCBER-like"/>
</dbReference>
<dbReference type="SUPFAM" id="SSF51735">
    <property type="entry name" value="NAD(P)-binding Rossmann-fold domains"/>
    <property type="match status" value="1"/>
</dbReference>
<keyword evidence="2" id="KW-0560">Oxidoreductase</keyword>
<organism evidence="4 5">
    <name type="scientific">Penicillium oxalicum (strain 114-2 / CGMCC 5302)</name>
    <name type="common">Penicillium decumbens</name>
    <dbReference type="NCBI Taxonomy" id="933388"/>
    <lineage>
        <taxon>Eukaryota</taxon>
        <taxon>Fungi</taxon>
        <taxon>Dikarya</taxon>
        <taxon>Ascomycota</taxon>
        <taxon>Pezizomycotina</taxon>
        <taxon>Eurotiomycetes</taxon>
        <taxon>Eurotiomycetidae</taxon>
        <taxon>Eurotiales</taxon>
        <taxon>Aspergillaceae</taxon>
        <taxon>Penicillium</taxon>
    </lineage>
</organism>
<dbReference type="PANTHER" id="PTHR47706">
    <property type="entry name" value="NMRA-LIKE FAMILY PROTEIN"/>
    <property type="match status" value="1"/>
</dbReference>
<gene>
    <name evidence="4" type="ORF">PDE_07951</name>
</gene>
<evidence type="ECO:0000313" key="5">
    <source>
        <dbReference type="Proteomes" id="UP000019376"/>
    </source>
</evidence>
<dbReference type="HOGENOM" id="CLU_044876_3_2_1"/>
<keyword evidence="1" id="KW-0521">NADP</keyword>
<dbReference type="PANTHER" id="PTHR47706:SF1">
    <property type="entry name" value="CIPA-LIKE, PUTATIVE (AFU_ORTHOLOGUE AFUA_1G12460)-RELATED"/>
    <property type="match status" value="1"/>
</dbReference>
<sequence length="297" mass="32346">MSEITRVAVAGATGNIGPAIVTQLLDAGFQVTVLSRSESTPVDSRAQIQKVDYTSKDSLVAALKGQQALVNSVPVQGGLLDTHWRILDAAHAAGIQRYIPSEFGCDGDNKHAASLTVFADKSKIAEKLREISEQDPGFTYTRVYTGMFLDWAMEKNFVINWSSSSTEIYDGGDVPFSSTTLAGVGKAIAGVLKKPEQTKNRSVRVSEATVTQNQLLKLSGVADRIQRVDLKTEDLSKRAEEALKQSPPDFVTFAVSQILYAVFTSKFGTHFDETDNELLGLGTYSEQDLITLLKKYV</sequence>
<dbReference type="STRING" id="933388.S7ZQI8"/>
<dbReference type="GO" id="GO:0016491">
    <property type="term" value="F:oxidoreductase activity"/>
    <property type="evidence" value="ECO:0007669"/>
    <property type="project" value="UniProtKB-KW"/>
</dbReference>
<accession>S7ZQI8</accession>
<dbReference type="eggNOG" id="ENOG502S12R">
    <property type="taxonomic scope" value="Eukaryota"/>
</dbReference>
<feature type="domain" description="NmrA-like" evidence="3">
    <location>
        <begin position="6"/>
        <end position="218"/>
    </location>
</feature>
<dbReference type="Gene3D" id="3.90.25.10">
    <property type="entry name" value="UDP-galactose 4-epimerase, domain 1"/>
    <property type="match status" value="1"/>
</dbReference>
<dbReference type="InterPro" id="IPR008030">
    <property type="entry name" value="NmrA-like"/>
</dbReference>
<name>S7ZQI8_PENO1</name>